<dbReference type="InterPro" id="IPR031468">
    <property type="entry name" value="SMP_LBD"/>
</dbReference>
<dbReference type="GO" id="GO:1990456">
    <property type="term" value="P:mitochondrion-endoplasmic reticulum membrane tethering"/>
    <property type="evidence" value="ECO:0007669"/>
    <property type="project" value="TreeGrafter"/>
</dbReference>
<feature type="compositionally biased region" description="Gly residues" evidence="9">
    <location>
        <begin position="898"/>
        <end position="907"/>
    </location>
</feature>
<gene>
    <name evidence="12" type="primary">PDZD8</name>
    <name evidence="12" type="ORF">HDU87_000873</name>
</gene>
<evidence type="ECO:0000256" key="8">
    <source>
        <dbReference type="ARBA" id="ARBA00023136"/>
    </source>
</evidence>
<keyword evidence="6" id="KW-0445">Lipid transport</keyword>
<feature type="region of interest" description="Disordered" evidence="9">
    <location>
        <begin position="701"/>
        <end position="746"/>
    </location>
</feature>
<keyword evidence="2" id="KW-0813">Transport</keyword>
<keyword evidence="8 10" id="KW-0472">Membrane</keyword>
<dbReference type="GO" id="GO:0032865">
    <property type="term" value="C:ERMES complex"/>
    <property type="evidence" value="ECO:0007669"/>
    <property type="project" value="TreeGrafter"/>
</dbReference>
<evidence type="ECO:0000256" key="10">
    <source>
        <dbReference type="SAM" id="Phobius"/>
    </source>
</evidence>
<keyword evidence="4" id="KW-0256">Endoplasmic reticulum</keyword>
<feature type="compositionally biased region" description="Pro residues" evidence="9">
    <location>
        <begin position="1038"/>
        <end position="1047"/>
    </location>
</feature>
<feature type="compositionally biased region" description="Low complexity" evidence="9">
    <location>
        <begin position="112"/>
        <end position="123"/>
    </location>
</feature>
<keyword evidence="5 10" id="KW-1133">Transmembrane helix</keyword>
<feature type="compositionally biased region" description="Polar residues" evidence="9">
    <location>
        <begin position="637"/>
        <end position="646"/>
    </location>
</feature>
<reference evidence="12" key="1">
    <citation type="submission" date="2020-05" db="EMBL/GenBank/DDBJ databases">
        <title>Phylogenomic resolution of chytrid fungi.</title>
        <authorList>
            <person name="Stajich J.E."/>
            <person name="Amses K."/>
            <person name="Simmons R."/>
            <person name="Seto K."/>
            <person name="Myers J."/>
            <person name="Bonds A."/>
            <person name="Quandt C.A."/>
            <person name="Barry K."/>
            <person name="Liu P."/>
            <person name="Grigoriev I."/>
            <person name="Longcore J.E."/>
            <person name="James T.Y."/>
        </authorList>
    </citation>
    <scope>NUCLEOTIDE SEQUENCE</scope>
    <source>
        <strain evidence="12">JEL0379</strain>
    </source>
</reference>
<keyword evidence="7" id="KW-0446">Lipid-binding</keyword>
<dbReference type="Proteomes" id="UP001212152">
    <property type="component" value="Unassembled WGS sequence"/>
</dbReference>
<dbReference type="CDD" id="cd21669">
    <property type="entry name" value="SMP_SF"/>
    <property type="match status" value="1"/>
</dbReference>
<evidence type="ECO:0000259" key="11">
    <source>
        <dbReference type="PROSITE" id="PS51847"/>
    </source>
</evidence>
<evidence type="ECO:0000256" key="7">
    <source>
        <dbReference type="ARBA" id="ARBA00023121"/>
    </source>
</evidence>
<keyword evidence="3 10" id="KW-0812">Transmembrane</keyword>
<evidence type="ECO:0000256" key="4">
    <source>
        <dbReference type="ARBA" id="ARBA00022824"/>
    </source>
</evidence>
<feature type="region of interest" description="Disordered" evidence="9">
    <location>
        <begin position="111"/>
        <end position="131"/>
    </location>
</feature>
<evidence type="ECO:0000256" key="1">
    <source>
        <dbReference type="ARBA" id="ARBA00004586"/>
    </source>
</evidence>
<keyword evidence="13" id="KW-1185">Reference proteome</keyword>
<feature type="region of interest" description="Disordered" evidence="9">
    <location>
        <begin position="898"/>
        <end position="917"/>
    </location>
</feature>
<dbReference type="PROSITE" id="PS51847">
    <property type="entry name" value="SMP"/>
    <property type="match status" value="1"/>
</dbReference>
<accession>A0AAD5XLL3</accession>
<comment type="caution">
    <text evidence="12">The sequence shown here is derived from an EMBL/GenBank/DDBJ whole genome shotgun (WGS) entry which is preliminary data.</text>
</comment>
<organism evidence="12 13">
    <name type="scientific">Geranomyces variabilis</name>
    <dbReference type="NCBI Taxonomy" id="109894"/>
    <lineage>
        <taxon>Eukaryota</taxon>
        <taxon>Fungi</taxon>
        <taxon>Fungi incertae sedis</taxon>
        <taxon>Chytridiomycota</taxon>
        <taxon>Chytridiomycota incertae sedis</taxon>
        <taxon>Chytridiomycetes</taxon>
        <taxon>Spizellomycetales</taxon>
        <taxon>Powellomycetaceae</taxon>
        <taxon>Geranomyces</taxon>
    </lineage>
</organism>
<dbReference type="GO" id="GO:0015914">
    <property type="term" value="P:phospholipid transport"/>
    <property type="evidence" value="ECO:0007669"/>
    <property type="project" value="TreeGrafter"/>
</dbReference>
<dbReference type="GO" id="GO:0005789">
    <property type="term" value="C:endoplasmic reticulum membrane"/>
    <property type="evidence" value="ECO:0007669"/>
    <property type="project" value="UniProtKB-SubCell"/>
</dbReference>
<feature type="compositionally biased region" description="Basic and acidic residues" evidence="9">
    <location>
        <begin position="1335"/>
        <end position="1344"/>
    </location>
</feature>
<protein>
    <submittedName>
        <fullName evidence="12">PDZ domain-containing protein 8</fullName>
    </submittedName>
</protein>
<evidence type="ECO:0000256" key="2">
    <source>
        <dbReference type="ARBA" id="ARBA00022448"/>
    </source>
</evidence>
<feature type="region of interest" description="Disordered" evidence="9">
    <location>
        <begin position="926"/>
        <end position="1091"/>
    </location>
</feature>
<proteinExistence type="predicted"/>
<dbReference type="PANTHER" id="PTHR13466:SF0">
    <property type="entry name" value="SMP-LTD DOMAIN-CONTAINING PROTEIN"/>
    <property type="match status" value="1"/>
</dbReference>
<feature type="region of interest" description="Disordered" evidence="9">
    <location>
        <begin position="625"/>
        <end position="646"/>
    </location>
</feature>
<feature type="region of interest" description="Disordered" evidence="9">
    <location>
        <begin position="1429"/>
        <end position="1510"/>
    </location>
</feature>
<feature type="compositionally biased region" description="Low complexity" evidence="9">
    <location>
        <begin position="1492"/>
        <end position="1503"/>
    </location>
</feature>
<feature type="compositionally biased region" description="Low complexity" evidence="9">
    <location>
        <begin position="1364"/>
        <end position="1383"/>
    </location>
</feature>
<feature type="compositionally biased region" description="Low complexity" evidence="9">
    <location>
        <begin position="1450"/>
        <end position="1484"/>
    </location>
</feature>
<feature type="compositionally biased region" description="Gly residues" evidence="9">
    <location>
        <begin position="1309"/>
        <end position="1324"/>
    </location>
</feature>
<dbReference type="EMBL" id="JADGJQ010000112">
    <property type="protein sequence ID" value="KAJ3169046.1"/>
    <property type="molecule type" value="Genomic_DNA"/>
</dbReference>
<evidence type="ECO:0000313" key="12">
    <source>
        <dbReference type="EMBL" id="KAJ3169046.1"/>
    </source>
</evidence>
<comment type="subcellular location">
    <subcellularLocation>
        <location evidence="1">Endoplasmic reticulum membrane</location>
    </subcellularLocation>
</comment>
<sequence length="1550" mass="164006">MNPNNHDPAHSLPLLAAASGISSSSFSAFFFRGLFFGILATIAVQAFIVYRIVSHLLDPNTRLTNPKKTAASDRPVYARDFVAVTGSRLGNPDADHEILNDDLLVDDKQTQPLASPVSPSAASRAHKLSREHNEPWPEHIIAFLKTALAPDYAVDTPAPPPRNKPQKTDAAASPAAAGSPATPSSSASPAHEAPVMLAPAEKCHWLNVFTTRFFLALRGSQMFKDKARAKWTGKINDKLKGNAWVSNVEIVDIEIGDCAPKIQAVRLIKAVTDDLAVSAELDITYDGGGSIAIQTTVVGGLKLPVRVHVSGFSGKLRVRCPSIQWADMIGVAFVDDPGATFRVDSPLTVRDNEMLRGMVNKLLSSVVRKVFLELWVLPSWRTFFMPLMEPKLEDVLARQNAAKETPAKKNIAAKAATLWETRSPLLRHSKNGTSALLGDIFAHAAFPTDVVLNAASPEVEDMDNKLVTAFLKYARELPTDATTIPLARAAHSNDELDSDRDSEQTAAQPQMVATQWKSVRNRSNIHIEKKRVLVDGEVAELTRGSMKMQCDAERVFSVLSNPEHDRHVDDSYVGSEIVYQFGMSLLLILGEIIDDARGIRNTKYKVGRQNHREFTAFFAKHRIGPKPVRAPRDPDSASLSSNGSFATTASGLDKPAEYVVVSRSIGAFSDNIETPGGAPNIVMSAPSVSLDTLASRDFTHSKEFSSGSHNGTSRSNGHLPVPDVVTASRDDDSIKGRPVSLASGDSASTSTAATKVFCFGYLITPDETTPAEACHVTILSQLSPDLSRIEVSYDSCRKLKAFIEELASLSGIAASRDRDSLGLGLHGLRTSGSSASLRKRRFFSDSSSAHSSSFGSQASGASSTLGAAEGRKMDKIKSFVGSTAGYLIKSRRVAGWLGKGNGGGGVSGSPMDDSMDEAGTSVFEADDERAESATLGGSEFGQATEQDAESGGSVGSEVHHPVNSGGGGDSSDHEGTLPSRPPTSNQGSSGRPASFHSLPELSFDSSSIMEEDVVEEEDSPKGEHLAPGRDPVRKIPSIPGPELPPRRPGSGKAAEENTSQVPPRPPPPTPADSHSHGTSSAAEFSSPTERTVAPRELVNVDLSFRRAAVSSSALLRWEYVIEGSDPQQTQNQSLLFSLAYVPEQGDTAAEVAGSASGAAFLSLFSAVPGPHGGRHLVPPMTIHAPHMRPARGCVPIPAVLPDGHFLFAFDNSAEKRVAKKVTLVTSIDQVIGRDGGGESALAVSKSIVSLDLAVPRKQIVRYPFAVDAAHPGAEVCWEFAVAGGYEIGFAVLFQPDMHDDEDDDDVGGRPRGGSIGSVSIGGGLVEEDGSSAHGHQREMSDASRSDVGGAESDAAETAERPRPASRASSNSALRDDAAAATSSETKQADTVSASTGSLVAAAASVSTAALTTRLPDSEMASIVDECSAAAAANTPPRPPSRPGSRGSGGRPSLSSRLAAAVTGKAQAAIAAQQARHSHHQSSQSPLGDLDRLTTPTSSSTRTPHAINPLQKVRGAGAGSVPAVKGVYYFVWDNSQAVVVGRRVDVRLWMR</sequence>
<dbReference type="GO" id="GO:0008289">
    <property type="term" value="F:lipid binding"/>
    <property type="evidence" value="ECO:0007669"/>
    <property type="project" value="UniProtKB-KW"/>
</dbReference>
<feature type="compositionally biased region" description="Basic and acidic residues" evidence="9">
    <location>
        <begin position="1019"/>
        <end position="1033"/>
    </location>
</feature>
<feature type="region of interest" description="Disordered" evidence="9">
    <location>
        <begin position="152"/>
        <end position="193"/>
    </location>
</feature>
<feature type="region of interest" description="Disordered" evidence="9">
    <location>
        <begin position="1296"/>
        <end position="1393"/>
    </location>
</feature>
<feature type="domain" description="SMP-LTD" evidence="11">
    <location>
        <begin position="199"/>
        <end position="386"/>
    </location>
</feature>
<dbReference type="PANTHER" id="PTHR13466">
    <property type="entry name" value="TEX2 PROTEIN-RELATED"/>
    <property type="match status" value="1"/>
</dbReference>
<feature type="transmembrane region" description="Helical" evidence="10">
    <location>
        <begin position="29"/>
        <end position="53"/>
    </location>
</feature>
<evidence type="ECO:0000256" key="9">
    <source>
        <dbReference type="SAM" id="MobiDB-lite"/>
    </source>
</evidence>
<feature type="compositionally biased region" description="Acidic residues" evidence="9">
    <location>
        <begin position="1009"/>
        <end position="1018"/>
    </location>
</feature>
<feature type="compositionally biased region" description="Polar residues" evidence="9">
    <location>
        <begin position="982"/>
        <end position="991"/>
    </location>
</feature>
<evidence type="ECO:0000256" key="3">
    <source>
        <dbReference type="ARBA" id="ARBA00022692"/>
    </source>
</evidence>
<evidence type="ECO:0000256" key="5">
    <source>
        <dbReference type="ARBA" id="ARBA00022989"/>
    </source>
</evidence>
<feature type="compositionally biased region" description="Polar residues" evidence="9">
    <location>
        <begin position="704"/>
        <end position="716"/>
    </location>
</feature>
<evidence type="ECO:0000313" key="13">
    <source>
        <dbReference type="Proteomes" id="UP001212152"/>
    </source>
</evidence>
<feature type="compositionally biased region" description="Low complexity" evidence="9">
    <location>
        <begin position="170"/>
        <end position="193"/>
    </location>
</feature>
<evidence type="ECO:0000256" key="6">
    <source>
        <dbReference type="ARBA" id="ARBA00023055"/>
    </source>
</evidence>
<name>A0AAD5XLL3_9FUNG</name>
<feature type="compositionally biased region" description="Polar residues" evidence="9">
    <location>
        <begin position="1076"/>
        <end position="1089"/>
    </location>
</feature>